<evidence type="ECO:0000259" key="2">
    <source>
        <dbReference type="PROSITE" id="PS50994"/>
    </source>
</evidence>
<accession>A0A212J089</accession>
<dbReference type="InterPro" id="IPR054353">
    <property type="entry name" value="IstA-like_C"/>
</dbReference>
<dbReference type="InterPro" id="IPR012337">
    <property type="entry name" value="RNaseH-like_sf"/>
</dbReference>
<dbReference type="EMBL" id="FLUL01000001">
    <property type="protein sequence ID" value="SBV93507.1"/>
    <property type="molecule type" value="Genomic_DNA"/>
</dbReference>
<evidence type="ECO:0000313" key="5">
    <source>
        <dbReference type="EMBL" id="SBV93507.1"/>
    </source>
</evidence>
<dbReference type="SUPFAM" id="SSF53098">
    <property type="entry name" value="Ribonuclease H-like"/>
    <property type="match status" value="1"/>
</dbReference>
<dbReference type="Pfam" id="PF22483">
    <property type="entry name" value="Mu-transpos_C_2"/>
    <property type="match status" value="1"/>
</dbReference>
<dbReference type="Gene3D" id="3.30.420.10">
    <property type="entry name" value="Ribonuclease H-like superfamily/Ribonuclease H"/>
    <property type="match status" value="1"/>
</dbReference>
<comment type="similarity">
    <text evidence="1">Belongs to the transposase IS21/IS408/IS1162 family.</text>
</comment>
<proteinExistence type="inferred from homology"/>
<dbReference type="NCBIfam" id="NF033546">
    <property type="entry name" value="transpos_IS21"/>
    <property type="match status" value="1"/>
</dbReference>
<gene>
    <name evidence="3" type="ORF">KL86DYS2_10083</name>
    <name evidence="4" type="ORF">KL86DYS2_10444</name>
    <name evidence="5" type="ORF">KL86DYS2_10553</name>
</gene>
<dbReference type="RefSeq" id="WP_296945961.1">
    <property type="nucleotide sequence ID" value="NZ_LT599021.1"/>
</dbReference>
<evidence type="ECO:0000256" key="1">
    <source>
        <dbReference type="ARBA" id="ARBA00009277"/>
    </source>
</evidence>
<dbReference type="GO" id="GO:0003676">
    <property type="term" value="F:nucleic acid binding"/>
    <property type="evidence" value="ECO:0007669"/>
    <property type="project" value="InterPro"/>
</dbReference>
<dbReference type="EMBL" id="FLUL01000001">
    <property type="protein sequence ID" value="SBV92888.1"/>
    <property type="molecule type" value="Genomic_DNA"/>
</dbReference>
<dbReference type="PANTHER" id="PTHR35004:SF8">
    <property type="entry name" value="TRANSPOSASE RV3428C-RELATED"/>
    <property type="match status" value="1"/>
</dbReference>
<evidence type="ECO:0000313" key="3">
    <source>
        <dbReference type="EMBL" id="SBV90885.1"/>
    </source>
</evidence>
<dbReference type="PROSITE" id="PS50994">
    <property type="entry name" value="INTEGRASE"/>
    <property type="match status" value="1"/>
</dbReference>
<dbReference type="PANTHER" id="PTHR35004">
    <property type="entry name" value="TRANSPOSASE RV3428C-RELATED"/>
    <property type="match status" value="1"/>
</dbReference>
<dbReference type="AlphaFoldDB" id="A0A212J089"/>
<protein>
    <recommendedName>
        <fullName evidence="2">Integrase catalytic domain-containing protein</fullName>
    </recommendedName>
</protein>
<name>A0A212J089_9BACT</name>
<sequence>MTTKLANILHCYAMGMGIKGISATFELSRNTVRKYVRLFQESGIPMEQLQSMSAKRLEEMFGSSGERERTPSVRQVELEALLPEYAARLTRKGVTVKSLYEEYRREHPGGFRHASFGAYIQRYRLVSRPVGHVEHYAADQLYIDFAGDRLEVVDEQTGEVRSVEVFVAILPCSHYTYCEAVWSQKKEDLIKACENALHFYEGVPFAIVPDNLKSAVTRSNRNEPVINEDFAAFAEHYGCSVYPARVRHPKDKALVENAVKLMYKSVYTDLEGLMFHDLESLNACIIQSLSRFNERKLTGRNQSRRQLFEEVEKDYLRTLPSVRYQMKERKSVTVMRNSYVTLKKHHYSVPKEYVGKRVDIVYDADTLDIFYGLRLVTTHQRDDTPYGYTRKEAHNLPGRHGSYEKDLDEVFERATQIDNIVLLYLKDVASQKKYMPQAFRSCRGILALEKTFGQDRLVAACACASLMRVYGYQDVIGILNRGDDADFLPQADQDSDTNLSLPHHKNIRGREYFSKSTTKTNNNNGNK</sequence>
<dbReference type="GO" id="GO:0015074">
    <property type="term" value="P:DNA integration"/>
    <property type="evidence" value="ECO:0007669"/>
    <property type="project" value="InterPro"/>
</dbReference>
<feature type="domain" description="Integrase catalytic" evidence="2">
    <location>
        <begin position="125"/>
        <end position="312"/>
    </location>
</feature>
<reference evidence="4" key="1">
    <citation type="submission" date="2016-04" db="EMBL/GenBank/DDBJ databases">
        <authorList>
            <person name="Evans L.H."/>
            <person name="Alamgir A."/>
            <person name="Owens N."/>
            <person name="Weber N.D."/>
            <person name="Virtaneva K."/>
            <person name="Barbian K."/>
            <person name="Babar A."/>
            <person name="Rosenke K."/>
        </authorList>
    </citation>
    <scope>NUCLEOTIDE SEQUENCE</scope>
    <source>
        <strain evidence="4">86-2</strain>
    </source>
</reference>
<dbReference type="EMBL" id="FLUL01000001">
    <property type="protein sequence ID" value="SBV90885.1"/>
    <property type="molecule type" value="Genomic_DNA"/>
</dbReference>
<organism evidence="4">
    <name type="scientific">uncultured Dysgonomonas sp</name>
    <dbReference type="NCBI Taxonomy" id="206096"/>
    <lineage>
        <taxon>Bacteria</taxon>
        <taxon>Pseudomonadati</taxon>
        <taxon>Bacteroidota</taxon>
        <taxon>Bacteroidia</taxon>
        <taxon>Bacteroidales</taxon>
        <taxon>Dysgonomonadaceae</taxon>
        <taxon>Dysgonomonas</taxon>
        <taxon>environmental samples</taxon>
    </lineage>
</organism>
<dbReference type="InterPro" id="IPR001584">
    <property type="entry name" value="Integrase_cat-core"/>
</dbReference>
<evidence type="ECO:0000313" key="4">
    <source>
        <dbReference type="EMBL" id="SBV92888.1"/>
    </source>
</evidence>
<dbReference type="Pfam" id="PF00665">
    <property type="entry name" value="rve"/>
    <property type="match status" value="1"/>
</dbReference>
<dbReference type="InterPro" id="IPR036397">
    <property type="entry name" value="RNaseH_sf"/>
</dbReference>